<dbReference type="Proteomes" id="UP001201980">
    <property type="component" value="Unassembled WGS sequence"/>
</dbReference>
<organism evidence="2 3">
    <name type="scientific">Zalerion maritima</name>
    <dbReference type="NCBI Taxonomy" id="339359"/>
    <lineage>
        <taxon>Eukaryota</taxon>
        <taxon>Fungi</taxon>
        <taxon>Dikarya</taxon>
        <taxon>Ascomycota</taxon>
        <taxon>Pezizomycotina</taxon>
        <taxon>Sordariomycetes</taxon>
        <taxon>Lulworthiomycetidae</taxon>
        <taxon>Lulworthiales</taxon>
        <taxon>Lulworthiaceae</taxon>
        <taxon>Zalerion</taxon>
    </lineage>
</organism>
<protein>
    <submittedName>
        <fullName evidence="2">Uncharacterized protein</fullName>
    </submittedName>
</protein>
<dbReference type="EMBL" id="JAKWBI020000039">
    <property type="protein sequence ID" value="KAJ2905068.1"/>
    <property type="molecule type" value="Genomic_DNA"/>
</dbReference>
<keyword evidence="3" id="KW-1185">Reference proteome</keyword>
<dbReference type="AlphaFoldDB" id="A0AAD5RVL7"/>
<evidence type="ECO:0000313" key="2">
    <source>
        <dbReference type="EMBL" id="KAJ2905068.1"/>
    </source>
</evidence>
<proteinExistence type="predicted"/>
<accession>A0AAD5RVL7</accession>
<name>A0AAD5RVL7_9PEZI</name>
<feature type="signal peptide" evidence="1">
    <location>
        <begin position="1"/>
        <end position="25"/>
    </location>
</feature>
<feature type="chain" id="PRO_5042231273" evidence="1">
    <location>
        <begin position="26"/>
        <end position="223"/>
    </location>
</feature>
<reference evidence="2" key="1">
    <citation type="submission" date="2022-07" db="EMBL/GenBank/DDBJ databases">
        <title>Draft genome sequence of Zalerion maritima ATCC 34329, a (micro)plastics degrading marine fungus.</title>
        <authorList>
            <person name="Paco A."/>
            <person name="Goncalves M.F.M."/>
            <person name="Rocha-Santos T.A.P."/>
            <person name="Alves A."/>
        </authorList>
    </citation>
    <scope>NUCLEOTIDE SEQUENCE</scope>
    <source>
        <strain evidence="2">ATCC 34329</strain>
    </source>
</reference>
<evidence type="ECO:0000313" key="3">
    <source>
        <dbReference type="Proteomes" id="UP001201980"/>
    </source>
</evidence>
<comment type="caution">
    <text evidence="2">The sequence shown here is derived from an EMBL/GenBank/DDBJ whole genome shotgun (WGS) entry which is preliminary data.</text>
</comment>
<gene>
    <name evidence="2" type="ORF">MKZ38_006461</name>
</gene>
<evidence type="ECO:0000256" key="1">
    <source>
        <dbReference type="SAM" id="SignalP"/>
    </source>
</evidence>
<keyword evidence="1" id="KW-0732">Signal</keyword>
<sequence>MKFFSSTLFATICAVILAASQTVHADDPPQAVDIILAIMPDSATCNGKTAECTTAADAAPYLIQGFQIYQVSHAAEIGAILATVGTESVDLAFRTNQSPGRPGQGSSNMQLYENNLEFARSNKNLTEGLNRIEGVSENPTDDIKNAVRELVIADPFNFWTGPWFYSTHCTDAQKAAFTKKGATEQELDDAFSDYSLSCVGVETTADGRMERWTEAKKAFGLSE</sequence>